<organism evidence="2 3">
    <name type="scientific">Lentihominibacter faecis</name>
    <dbReference type="NCBI Taxonomy" id="2764712"/>
    <lineage>
        <taxon>Bacteria</taxon>
        <taxon>Bacillati</taxon>
        <taxon>Bacillota</taxon>
        <taxon>Clostridia</taxon>
        <taxon>Peptostreptococcales</taxon>
        <taxon>Anaerovoracaceae</taxon>
        <taxon>Lentihominibacter</taxon>
    </lineage>
</organism>
<sequence>MKTLKVIAAILIALALVAAEGLAMGILSVDRALSEGTIKKSIVETGVVDDVIGEALRENTVSMGGAYGELVQSVMKTDVMNDFFAAYLSSVIRSEVYGEQYEEIAEDDLMQAFSSAIDEMEKSGAIRISQEQESIIKNMIKEELPRLTQDLNSLAMQYDASRGELTNDATSANDAVKTVLSRGTQMIMLLISAALCAALIALFWKNKSGFIWCAVVTGVVTACYVLLTVLGASGTLLAGGSPGDAFVLTLLSHGFKVAAIIGGVVTCIFVAAYIVWRARDRRKEEYEENIETAKRFA</sequence>
<accession>A0A923NCU1</accession>
<dbReference type="Proteomes" id="UP000644115">
    <property type="component" value="Unassembled WGS sequence"/>
</dbReference>
<dbReference type="EMBL" id="JACRWC010000063">
    <property type="protein sequence ID" value="MBC5999367.1"/>
    <property type="molecule type" value="Genomic_DNA"/>
</dbReference>
<name>A0A923NCU1_9FIRM</name>
<comment type="caution">
    <text evidence="2">The sequence shown here is derived from an EMBL/GenBank/DDBJ whole genome shotgun (WGS) entry which is preliminary data.</text>
</comment>
<keyword evidence="1" id="KW-0472">Membrane</keyword>
<evidence type="ECO:0000313" key="3">
    <source>
        <dbReference type="Proteomes" id="UP000644115"/>
    </source>
</evidence>
<proteinExistence type="predicted"/>
<keyword evidence="1" id="KW-0812">Transmembrane</keyword>
<keyword evidence="3" id="KW-1185">Reference proteome</keyword>
<feature type="transmembrane region" description="Helical" evidence="1">
    <location>
        <begin position="257"/>
        <end position="276"/>
    </location>
</feature>
<protein>
    <submittedName>
        <fullName evidence="2">Uncharacterized protein</fullName>
    </submittedName>
</protein>
<evidence type="ECO:0000313" key="2">
    <source>
        <dbReference type="EMBL" id="MBC5999367.1"/>
    </source>
</evidence>
<evidence type="ECO:0000256" key="1">
    <source>
        <dbReference type="SAM" id="Phobius"/>
    </source>
</evidence>
<keyword evidence="1" id="KW-1133">Transmembrane helix</keyword>
<reference evidence="2" key="1">
    <citation type="submission" date="2020-08" db="EMBL/GenBank/DDBJ databases">
        <authorList>
            <person name="Liu C."/>
            <person name="Sun Q."/>
        </authorList>
    </citation>
    <scope>NUCLEOTIDE SEQUENCE</scope>
    <source>
        <strain evidence="2">BX16</strain>
    </source>
</reference>
<dbReference type="AlphaFoldDB" id="A0A923NCU1"/>
<gene>
    <name evidence="2" type="ORF">H8876_05080</name>
</gene>
<feature type="transmembrane region" description="Helical" evidence="1">
    <location>
        <begin position="211"/>
        <end position="237"/>
    </location>
</feature>
<dbReference type="RefSeq" id="WP_249286813.1">
    <property type="nucleotide sequence ID" value="NZ_JACRWC010000063.1"/>
</dbReference>
<feature type="transmembrane region" description="Helical" evidence="1">
    <location>
        <begin position="186"/>
        <end position="204"/>
    </location>
</feature>